<dbReference type="GO" id="GO:0042138">
    <property type="term" value="P:meiotic DNA double-strand break formation"/>
    <property type="evidence" value="ECO:0007669"/>
    <property type="project" value="TreeGrafter"/>
</dbReference>
<dbReference type="Pfam" id="PF04152">
    <property type="entry name" value="Mre11_DNA_bind"/>
    <property type="match status" value="1"/>
</dbReference>
<dbReference type="CDD" id="cd00840">
    <property type="entry name" value="MPP_Mre11_N"/>
    <property type="match status" value="1"/>
</dbReference>
<keyword evidence="14 16" id="KW-0539">Nucleus</keyword>
<evidence type="ECO:0000256" key="7">
    <source>
        <dbReference type="ARBA" id="ARBA00022723"/>
    </source>
</evidence>
<dbReference type="STRING" id="104452.A0A0L7KVX1"/>
<keyword evidence="12 16" id="KW-0234">DNA repair</keyword>
<dbReference type="GO" id="GO:0000724">
    <property type="term" value="P:double-strand break repair via homologous recombination"/>
    <property type="evidence" value="ECO:0007669"/>
    <property type="project" value="TreeGrafter"/>
</dbReference>
<sequence>MVESDATNTWSPEDTLKILVASDIHLGYLENDAVRGEDSFIAFEEVLSHAVQYDVDLVLLGGDLFDHSKPSPNCMYKCTEIIRKYCLGDKPVHVELLSDQFENFSRNVNYEDPNLNVSYPILSIHGNHDDPVGQGSISSLDILSISGLVNYFGKWTDYTHVNISPVLMQKGATRLALYGLSHLKDQRLSRLLEEKKVEMDRPDETLDWFNLLVLHQNRADRGPRNYIREDVLPKFLDLVIWGHEHDCQMIPMFGNKTEKDSFYVVQPGSTVATSLAAGEALPKHCGLLQIHKGDFILKPLPLKTVRPFIFKTLVLSEENLGENGEVNETEKVQEFLKQRVEEAIEESVAQRSGDPRQPKEPLVRLSVFYEHEGQNFNRMRFGQNFNGVVANPGDVLLMKREKKVRERKQAAPGEEADLTGVAAKAPDVEALLREYFLAQPPERRLGVLSVRVVTEAVRDFTLKHNDDVFRRAFDAHKRRAVAALLAAAPDTDEEIALQLRVCKAALDATADEQLAAEVDTSVRAAPHAPKLVVPIVKLTPQVTIRPVASPHGRKAIVLRLTVSHPALDRDRAPAPDACVSLLEWMRIIPFISLLYFGGSYSLASSGEKSSQKVSEYPRVADAADIGLDIEDPRVADAADIGLDIEDPRVADAADIGLDIEDPRVADAADIGLDIEDPRVADAADIGLDIEDPRVADAADIGLDIDREHNNTKLPLKVLEENTPI</sequence>
<dbReference type="GO" id="GO:0000014">
    <property type="term" value="F:single-stranded DNA endodeoxyribonuclease activity"/>
    <property type="evidence" value="ECO:0007669"/>
    <property type="project" value="TreeGrafter"/>
</dbReference>
<evidence type="ECO:0000256" key="1">
    <source>
        <dbReference type="ARBA" id="ARBA00001936"/>
    </source>
</evidence>
<dbReference type="EMBL" id="JTDY01005187">
    <property type="protein sequence ID" value="KOB67275.1"/>
    <property type="molecule type" value="Genomic_DNA"/>
</dbReference>
<keyword evidence="13 16" id="KW-0464">Manganese</keyword>
<dbReference type="InterPro" id="IPR003701">
    <property type="entry name" value="Mre11"/>
</dbReference>
<evidence type="ECO:0000256" key="8">
    <source>
        <dbReference type="ARBA" id="ARBA00022759"/>
    </source>
</evidence>
<evidence type="ECO:0000256" key="12">
    <source>
        <dbReference type="ARBA" id="ARBA00023204"/>
    </source>
</evidence>
<proteinExistence type="inferred from homology"/>
<dbReference type="Gene3D" id="3.30.110.110">
    <property type="entry name" value="Mre11, capping domain"/>
    <property type="match status" value="1"/>
</dbReference>
<gene>
    <name evidence="18" type="ORF">OBRU01_20557</name>
</gene>
<keyword evidence="15 16" id="KW-0469">Meiosis</keyword>
<dbReference type="AlphaFoldDB" id="A0A0L7KVX1"/>
<comment type="cofactor">
    <cofactor evidence="1">
        <name>Mn(2+)</name>
        <dbReference type="ChEBI" id="CHEBI:29035"/>
    </cofactor>
</comment>
<dbReference type="GO" id="GO:0007095">
    <property type="term" value="P:mitotic G2 DNA damage checkpoint signaling"/>
    <property type="evidence" value="ECO:0007669"/>
    <property type="project" value="TreeGrafter"/>
</dbReference>
<feature type="domain" description="Mre11 DNA-binding" evidence="17">
    <location>
        <begin position="295"/>
        <end position="460"/>
    </location>
</feature>
<keyword evidence="8 16" id="KW-0255">Endonuclease</keyword>
<dbReference type="InterPro" id="IPR004843">
    <property type="entry name" value="Calcineurin-like_PHP"/>
</dbReference>
<evidence type="ECO:0000256" key="4">
    <source>
        <dbReference type="ARBA" id="ARBA00009028"/>
    </source>
</evidence>
<dbReference type="SMART" id="SM01347">
    <property type="entry name" value="Mre11_DNA_bind"/>
    <property type="match status" value="1"/>
</dbReference>
<evidence type="ECO:0000256" key="14">
    <source>
        <dbReference type="ARBA" id="ARBA00023242"/>
    </source>
</evidence>
<keyword evidence="11 16" id="KW-0269">Exonuclease</keyword>
<dbReference type="GO" id="GO:0030870">
    <property type="term" value="C:Mre11 complex"/>
    <property type="evidence" value="ECO:0007669"/>
    <property type="project" value="InterPro"/>
</dbReference>
<dbReference type="SUPFAM" id="SSF56300">
    <property type="entry name" value="Metallo-dependent phosphatases"/>
    <property type="match status" value="1"/>
</dbReference>
<dbReference type="PANTHER" id="PTHR10139:SF1">
    <property type="entry name" value="DOUBLE-STRAND BREAK REPAIR PROTEIN MRE11"/>
    <property type="match status" value="1"/>
</dbReference>
<dbReference type="GO" id="GO:0035861">
    <property type="term" value="C:site of double-strand break"/>
    <property type="evidence" value="ECO:0007669"/>
    <property type="project" value="TreeGrafter"/>
</dbReference>
<dbReference type="GO" id="GO:0008296">
    <property type="term" value="F:3'-5'-DNA exonuclease activity"/>
    <property type="evidence" value="ECO:0007669"/>
    <property type="project" value="InterPro"/>
</dbReference>
<dbReference type="InterPro" id="IPR029052">
    <property type="entry name" value="Metallo-depent_PP-like"/>
</dbReference>
<keyword evidence="6 16" id="KW-0540">Nuclease</keyword>
<dbReference type="GO" id="GO:0000723">
    <property type="term" value="P:telomere maintenance"/>
    <property type="evidence" value="ECO:0007669"/>
    <property type="project" value="TreeGrafter"/>
</dbReference>
<organism evidence="18 19">
    <name type="scientific">Operophtera brumata</name>
    <name type="common">Winter moth</name>
    <name type="synonym">Phalaena brumata</name>
    <dbReference type="NCBI Taxonomy" id="104452"/>
    <lineage>
        <taxon>Eukaryota</taxon>
        <taxon>Metazoa</taxon>
        <taxon>Ecdysozoa</taxon>
        <taxon>Arthropoda</taxon>
        <taxon>Hexapoda</taxon>
        <taxon>Insecta</taxon>
        <taxon>Pterygota</taxon>
        <taxon>Neoptera</taxon>
        <taxon>Endopterygota</taxon>
        <taxon>Lepidoptera</taxon>
        <taxon>Glossata</taxon>
        <taxon>Ditrysia</taxon>
        <taxon>Geometroidea</taxon>
        <taxon>Geometridae</taxon>
        <taxon>Larentiinae</taxon>
        <taxon>Operophtera</taxon>
    </lineage>
</organism>
<dbReference type="FunFam" id="3.60.21.10:FF:000011">
    <property type="entry name" value="Double-strand break repair protein"/>
    <property type="match status" value="1"/>
</dbReference>
<dbReference type="InterPro" id="IPR007281">
    <property type="entry name" value="Mre11_DNA-bd"/>
</dbReference>
<evidence type="ECO:0000313" key="19">
    <source>
        <dbReference type="Proteomes" id="UP000037510"/>
    </source>
</evidence>
<protein>
    <submittedName>
        <fullName evidence="18">Mre11</fullName>
    </submittedName>
</protein>
<comment type="similarity">
    <text evidence="4 16">Belongs to the MRE11/RAD32 family.</text>
</comment>
<dbReference type="NCBIfam" id="TIGR00583">
    <property type="entry name" value="mre11"/>
    <property type="match status" value="1"/>
</dbReference>
<comment type="caution">
    <text evidence="18">The sequence shown here is derived from an EMBL/GenBank/DDBJ whole genome shotgun (WGS) entry which is preliminary data.</text>
</comment>
<evidence type="ECO:0000256" key="11">
    <source>
        <dbReference type="ARBA" id="ARBA00022839"/>
    </source>
</evidence>
<dbReference type="Proteomes" id="UP000037510">
    <property type="component" value="Unassembled WGS sequence"/>
</dbReference>
<evidence type="ECO:0000256" key="6">
    <source>
        <dbReference type="ARBA" id="ARBA00022722"/>
    </source>
</evidence>
<evidence type="ECO:0000313" key="18">
    <source>
        <dbReference type="EMBL" id="KOB67275.1"/>
    </source>
</evidence>
<evidence type="ECO:0000256" key="10">
    <source>
        <dbReference type="ARBA" id="ARBA00022801"/>
    </source>
</evidence>
<evidence type="ECO:0000256" key="9">
    <source>
        <dbReference type="ARBA" id="ARBA00022763"/>
    </source>
</evidence>
<evidence type="ECO:0000256" key="16">
    <source>
        <dbReference type="RuleBase" id="RU003447"/>
    </source>
</evidence>
<dbReference type="GO" id="GO:0097552">
    <property type="term" value="P:mitochondrial double-strand break repair via homologous recombination"/>
    <property type="evidence" value="ECO:0007669"/>
    <property type="project" value="TreeGrafter"/>
</dbReference>
<dbReference type="GO" id="GO:0006303">
    <property type="term" value="P:double-strand break repair via nonhomologous end joining"/>
    <property type="evidence" value="ECO:0007669"/>
    <property type="project" value="TreeGrafter"/>
</dbReference>
<evidence type="ECO:0000256" key="15">
    <source>
        <dbReference type="ARBA" id="ARBA00023254"/>
    </source>
</evidence>
<keyword evidence="19" id="KW-1185">Reference proteome</keyword>
<keyword evidence="9 16" id="KW-0227">DNA damage</keyword>
<evidence type="ECO:0000256" key="5">
    <source>
        <dbReference type="ARBA" id="ARBA00022454"/>
    </source>
</evidence>
<keyword evidence="7" id="KW-0479">Metal-binding</keyword>
<accession>A0A0L7KVX1</accession>
<evidence type="ECO:0000256" key="2">
    <source>
        <dbReference type="ARBA" id="ARBA00004123"/>
    </source>
</evidence>
<reference evidence="18 19" key="1">
    <citation type="journal article" date="2015" name="Genome Biol. Evol.">
        <title>The genome of winter moth (Operophtera brumata) provides a genomic perspective on sexual dimorphism and phenology.</title>
        <authorList>
            <person name="Derks M.F."/>
            <person name="Smit S."/>
            <person name="Salis L."/>
            <person name="Schijlen E."/>
            <person name="Bossers A."/>
            <person name="Mateman C."/>
            <person name="Pijl A.S."/>
            <person name="de Ridder D."/>
            <person name="Groenen M.A."/>
            <person name="Visser M.E."/>
            <person name="Megens H.J."/>
        </authorList>
    </citation>
    <scope>NUCLEOTIDE SEQUENCE [LARGE SCALE GENOMIC DNA]</scope>
    <source>
        <strain evidence="18">WM2013NL</strain>
        <tissue evidence="18">Head and thorax</tissue>
    </source>
</reference>
<dbReference type="Gene3D" id="3.60.21.10">
    <property type="match status" value="1"/>
</dbReference>
<keyword evidence="10 16" id="KW-0378">Hydrolase</keyword>
<name>A0A0L7KVX1_OPEBR</name>
<dbReference type="GO" id="GO:0031573">
    <property type="term" value="P:mitotic intra-S DNA damage checkpoint signaling"/>
    <property type="evidence" value="ECO:0007669"/>
    <property type="project" value="TreeGrafter"/>
</dbReference>
<evidence type="ECO:0000259" key="17">
    <source>
        <dbReference type="SMART" id="SM01347"/>
    </source>
</evidence>
<keyword evidence="5" id="KW-0158">Chromosome</keyword>
<evidence type="ECO:0000256" key="3">
    <source>
        <dbReference type="ARBA" id="ARBA00004286"/>
    </source>
</evidence>
<dbReference type="GO" id="GO:0030145">
    <property type="term" value="F:manganese ion binding"/>
    <property type="evidence" value="ECO:0007669"/>
    <property type="project" value="InterPro"/>
</dbReference>
<comment type="subcellular location">
    <subcellularLocation>
        <location evidence="3">Chromosome</location>
    </subcellularLocation>
    <subcellularLocation>
        <location evidence="2">Nucleus</location>
    </subcellularLocation>
</comment>
<dbReference type="InterPro" id="IPR038487">
    <property type="entry name" value="Mre11_capping_dom"/>
</dbReference>
<evidence type="ECO:0000256" key="13">
    <source>
        <dbReference type="ARBA" id="ARBA00023211"/>
    </source>
</evidence>
<dbReference type="PANTHER" id="PTHR10139">
    <property type="entry name" value="DOUBLE-STRAND BREAK REPAIR PROTEIN MRE11"/>
    <property type="match status" value="1"/>
</dbReference>
<dbReference type="InterPro" id="IPR041796">
    <property type="entry name" value="Mre11_N"/>
</dbReference>
<dbReference type="Pfam" id="PF00149">
    <property type="entry name" value="Metallophos"/>
    <property type="match status" value="1"/>
</dbReference>